<dbReference type="Gene3D" id="1.10.443.10">
    <property type="entry name" value="Intergrase catalytic core"/>
    <property type="match status" value="1"/>
</dbReference>
<dbReference type="InterPro" id="IPR011010">
    <property type="entry name" value="DNA_brk_join_enz"/>
</dbReference>
<keyword evidence="4" id="KW-1185">Reference proteome</keyword>
<feature type="domain" description="Tyr recombinase" evidence="2">
    <location>
        <begin position="78"/>
        <end position="270"/>
    </location>
</feature>
<reference evidence="3 4" key="1">
    <citation type="journal article" date="2019" name="Int. J. Syst. Evol. Microbiol.">
        <title>The Global Catalogue of Microorganisms (GCM) 10K type strain sequencing project: providing services to taxonomists for standard genome sequencing and annotation.</title>
        <authorList>
            <consortium name="The Broad Institute Genomics Platform"/>
            <consortium name="The Broad Institute Genome Sequencing Center for Infectious Disease"/>
            <person name="Wu L."/>
            <person name="Ma J."/>
        </authorList>
    </citation>
    <scope>NUCLEOTIDE SEQUENCE [LARGE SCALE GENOMIC DNA]</scope>
    <source>
        <strain evidence="3 4">JCM 12389</strain>
    </source>
</reference>
<gene>
    <name evidence="3" type="ORF">GCM10008986_24670</name>
</gene>
<proteinExistence type="predicted"/>
<evidence type="ECO:0000259" key="2">
    <source>
        <dbReference type="PROSITE" id="PS51898"/>
    </source>
</evidence>
<dbReference type="InterPro" id="IPR050090">
    <property type="entry name" value="Tyrosine_recombinase_XerCD"/>
</dbReference>
<dbReference type="SUPFAM" id="SSF56349">
    <property type="entry name" value="DNA breaking-rejoining enzymes"/>
    <property type="match status" value="1"/>
</dbReference>
<dbReference type="PANTHER" id="PTHR30349">
    <property type="entry name" value="PHAGE INTEGRASE-RELATED"/>
    <property type="match status" value="1"/>
</dbReference>
<dbReference type="Proteomes" id="UP001500880">
    <property type="component" value="Unassembled WGS sequence"/>
</dbReference>
<keyword evidence="1" id="KW-0233">DNA recombination</keyword>
<dbReference type="PROSITE" id="PS51898">
    <property type="entry name" value="TYR_RECOMBINASE"/>
    <property type="match status" value="1"/>
</dbReference>
<protein>
    <recommendedName>
        <fullName evidence="2">Tyr recombinase domain-containing protein</fullName>
    </recommendedName>
</protein>
<accession>A0ABN1BFM6</accession>
<dbReference type="Pfam" id="PF00589">
    <property type="entry name" value="Phage_integrase"/>
    <property type="match status" value="1"/>
</dbReference>
<evidence type="ECO:0000256" key="1">
    <source>
        <dbReference type="ARBA" id="ARBA00023172"/>
    </source>
</evidence>
<dbReference type="CDD" id="cd01189">
    <property type="entry name" value="INT_ICEBs1_C_like"/>
    <property type="match status" value="1"/>
</dbReference>
<dbReference type="PANTHER" id="PTHR30349:SF64">
    <property type="entry name" value="PROPHAGE INTEGRASE INTD-RELATED"/>
    <property type="match status" value="1"/>
</dbReference>
<dbReference type="EMBL" id="BAAADO010000005">
    <property type="protein sequence ID" value="GAA0496801.1"/>
    <property type="molecule type" value="Genomic_DNA"/>
</dbReference>
<dbReference type="InterPro" id="IPR002104">
    <property type="entry name" value="Integrase_catalytic"/>
</dbReference>
<name>A0ABN1BFM6_9BACI</name>
<sequence length="270" mass="30790">MTIRKIRIGEHTNYKVINDLGRGANGTRILKQWTFNTLEEARAFEESGIIGKGDTPKKYDSIERNSIASKGADQYQPYKLNTWNNSEVEQFIKLAEKEDKDVLYDTVLNTGLRKAEVLALSWSDIDFTKGTLAVNKYISPQQKGRKYTPLIARNRRIVQLPDHIIQKLSVHKERQKKLRAELGEIYINEFNLVFTSATGGVLNPRLLDSQFKKLIGMAGLKEISFHDLRHTHASLLILNGTNLAIVKDKLGHPSIESVLNFYSHLWTDID</sequence>
<evidence type="ECO:0000313" key="4">
    <source>
        <dbReference type="Proteomes" id="UP001500880"/>
    </source>
</evidence>
<evidence type="ECO:0000313" key="3">
    <source>
        <dbReference type="EMBL" id="GAA0496801.1"/>
    </source>
</evidence>
<organism evidence="3 4">
    <name type="scientific">Salinibacillus aidingensis</name>
    <dbReference type="NCBI Taxonomy" id="237684"/>
    <lineage>
        <taxon>Bacteria</taxon>
        <taxon>Bacillati</taxon>
        <taxon>Bacillota</taxon>
        <taxon>Bacilli</taxon>
        <taxon>Bacillales</taxon>
        <taxon>Bacillaceae</taxon>
        <taxon>Salinibacillus</taxon>
    </lineage>
</organism>
<dbReference type="RefSeq" id="WP_343841566.1">
    <property type="nucleotide sequence ID" value="NZ_BAAADO010000005.1"/>
</dbReference>
<dbReference type="InterPro" id="IPR013762">
    <property type="entry name" value="Integrase-like_cat_sf"/>
</dbReference>
<comment type="caution">
    <text evidence="3">The sequence shown here is derived from an EMBL/GenBank/DDBJ whole genome shotgun (WGS) entry which is preliminary data.</text>
</comment>